<dbReference type="CDD" id="cd07332">
    <property type="entry name" value="M48C_Oma1_like"/>
    <property type="match status" value="1"/>
</dbReference>
<dbReference type="Gene3D" id="3.30.2010.10">
    <property type="entry name" value="Metalloproteases ('zincins'), catalytic domain"/>
    <property type="match status" value="1"/>
</dbReference>
<evidence type="ECO:0000256" key="3">
    <source>
        <dbReference type="ARBA" id="ARBA00022801"/>
    </source>
</evidence>
<evidence type="ECO:0000256" key="4">
    <source>
        <dbReference type="ARBA" id="ARBA00022833"/>
    </source>
</evidence>
<comment type="cofactor">
    <cofactor evidence="6">
        <name>Zn(2+)</name>
        <dbReference type="ChEBI" id="CHEBI:29105"/>
    </cofactor>
    <text evidence="6">Binds 1 zinc ion per subunit.</text>
</comment>
<protein>
    <submittedName>
        <fullName evidence="10">Peptidase M48, Ste24p</fullName>
    </submittedName>
</protein>
<dbReference type="PANTHER" id="PTHR22726:SF1">
    <property type="entry name" value="METALLOENDOPEPTIDASE OMA1, MITOCHONDRIAL"/>
    <property type="match status" value="1"/>
</dbReference>
<evidence type="ECO:0000256" key="5">
    <source>
        <dbReference type="ARBA" id="ARBA00023049"/>
    </source>
</evidence>
<sequence>MLEASYYDGRSARRHDVSLSIRDGRLYLSGPTVNRTDQLSDIDFGEPLAGASRCIEFLDGACCEVSNETALAKLLQEADLRESLVVRMQRHWRWALASLLALCSIFASAYIWGLPALAKGLAPHVPSPAVQRISDLALAQADQGLLTSSVLPAPRQQQILEYARARLNDTNSPVWRLHFRGSPTLGANAFALPAGDIVLLDGLVAKLTDEEIVGVLAHELGHVVHHHGIQQLIEGTAISLVMAAWFGDMSSVIASAGALLAMSGYSREAEAEADAFAARRLLQCCASSEALVSALGKLQESGKARGDLLGTHPDTIRRITAIREIKP</sequence>
<evidence type="ECO:0000313" key="10">
    <source>
        <dbReference type="EMBL" id="AAZ46895.1"/>
    </source>
</evidence>
<feature type="transmembrane region" description="Helical" evidence="7">
    <location>
        <begin position="94"/>
        <end position="113"/>
    </location>
</feature>
<dbReference type="EMBL" id="CP000089">
    <property type="protein sequence ID" value="AAZ46895.1"/>
    <property type="molecule type" value="Genomic_DNA"/>
</dbReference>
<comment type="similarity">
    <text evidence="6">Belongs to the peptidase M48 family.</text>
</comment>
<keyword evidence="4 6" id="KW-0862">Zinc</keyword>
<dbReference type="GO" id="GO:0046872">
    <property type="term" value="F:metal ion binding"/>
    <property type="evidence" value="ECO:0007669"/>
    <property type="project" value="UniProtKB-KW"/>
</dbReference>
<dbReference type="GO" id="GO:0004222">
    <property type="term" value="F:metalloendopeptidase activity"/>
    <property type="evidence" value="ECO:0007669"/>
    <property type="project" value="InterPro"/>
</dbReference>
<dbReference type="InterPro" id="IPR051156">
    <property type="entry name" value="Mito/Outer_Membr_Metalloprot"/>
</dbReference>
<name>Q47E36_DECAR</name>
<keyword evidence="7" id="KW-1133">Transmembrane helix</keyword>
<dbReference type="InterPro" id="IPR055518">
    <property type="entry name" value="DUF7092"/>
</dbReference>
<dbReference type="GO" id="GO:0051603">
    <property type="term" value="P:proteolysis involved in protein catabolic process"/>
    <property type="evidence" value="ECO:0007669"/>
    <property type="project" value="TreeGrafter"/>
</dbReference>
<gene>
    <name evidence="10" type="ordered locus">Daro_2155</name>
</gene>
<dbReference type="HOGENOM" id="CLU_029002_0_1_4"/>
<keyword evidence="1 6" id="KW-0645">Protease</keyword>
<dbReference type="AlphaFoldDB" id="Q47E36"/>
<keyword evidence="7" id="KW-0472">Membrane</keyword>
<evidence type="ECO:0000256" key="2">
    <source>
        <dbReference type="ARBA" id="ARBA00022723"/>
    </source>
</evidence>
<evidence type="ECO:0000259" key="8">
    <source>
        <dbReference type="Pfam" id="PF01435"/>
    </source>
</evidence>
<dbReference type="OrthoDB" id="9810445at2"/>
<dbReference type="Pfam" id="PF23368">
    <property type="entry name" value="DUF7092"/>
    <property type="match status" value="1"/>
</dbReference>
<feature type="domain" description="Peptidase M48" evidence="8">
    <location>
        <begin position="183"/>
        <end position="325"/>
    </location>
</feature>
<evidence type="ECO:0000256" key="6">
    <source>
        <dbReference type="RuleBase" id="RU003983"/>
    </source>
</evidence>
<proteinExistence type="inferred from homology"/>
<keyword evidence="2" id="KW-0479">Metal-binding</keyword>
<evidence type="ECO:0000259" key="9">
    <source>
        <dbReference type="Pfam" id="PF23368"/>
    </source>
</evidence>
<evidence type="ECO:0000256" key="1">
    <source>
        <dbReference type="ARBA" id="ARBA00022670"/>
    </source>
</evidence>
<accession>Q47E36</accession>
<keyword evidence="5 6" id="KW-0482">Metalloprotease</keyword>
<dbReference type="KEGG" id="dar:Daro_2155"/>
<dbReference type="eggNOG" id="COG0501">
    <property type="taxonomic scope" value="Bacteria"/>
</dbReference>
<keyword evidence="7" id="KW-0812">Transmembrane</keyword>
<evidence type="ECO:0000256" key="7">
    <source>
        <dbReference type="SAM" id="Phobius"/>
    </source>
</evidence>
<dbReference type="STRING" id="159087.Daro_2155"/>
<dbReference type="Pfam" id="PF01435">
    <property type="entry name" value="Peptidase_M48"/>
    <property type="match status" value="1"/>
</dbReference>
<organism evidence="10">
    <name type="scientific">Dechloromonas aromatica (strain RCB)</name>
    <dbReference type="NCBI Taxonomy" id="159087"/>
    <lineage>
        <taxon>Bacteria</taxon>
        <taxon>Pseudomonadati</taxon>
        <taxon>Pseudomonadota</taxon>
        <taxon>Betaproteobacteria</taxon>
        <taxon>Rhodocyclales</taxon>
        <taxon>Azonexaceae</taxon>
        <taxon>Dechloromonas</taxon>
    </lineage>
</organism>
<dbReference type="GO" id="GO:0016020">
    <property type="term" value="C:membrane"/>
    <property type="evidence" value="ECO:0007669"/>
    <property type="project" value="TreeGrafter"/>
</dbReference>
<dbReference type="PANTHER" id="PTHR22726">
    <property type="entry name" value="METALLOENDOPEPTIDASE OMA1"/>
    <property type="match status" value="1"/>
</dbReference>
<dbReference type="InterPro" id="IPR001915">
    <property type="entry name" value="Peptidase_M48"/>
</dbReference>
<keyword evidence="3 6" id="KW-0378">Hydrolase</keyword>
<feature type="domain" description="DUF7092" evidence="9">
    <location>
        <begin position="1"/>
        <end position="77"/>
    </location>
</feature>
<reference evidence="10" key="1">
    <citation type="submission" date="2005-08" db="EMBL/GenBank/DDBJ databases">
        <title>Complete sequence of Dechloromonas aromatica RCB.</title>
        <authorList>
            <person name="Salinero K.K."/>
            <person name="Copeland A."/>
            <person name="Lucas S."/>
            <person name="Lapidus A."/>
            <person name="Barry K."/>
            <person name="Detter J.C."/>
            <person name="Glavina T."/>
            <person name="Hammon N."/>
            <person name="Israni S."/>
            <person name="Pitluck S."/>
            <person name="Di Bartolo G."/>
            <person name="Trong S."/>
            <person name="Schmutz J."/>
            <person name="Larimer F."/>
            <person name="Land M."/>
            <person name="Ivanova N."/>
            <person name="Richardson P."/>
        </authorList>
    </citation>
    <scope>NUCLEOTIDE SEQUENCE</scope>
    <source>
        <strain evidence="10">RCB</strain>
    </source>
</reference>